<feature type="region of interest" description="Disordered" evidence="1">
    <location>
        <begin position="39"/>
        <end position="83"/>
    </location>
</feature>
<evidence type="ECO:0000313" key="3">
    <source>
        <dbReference type="Proteomes" id="UP001044222"/>
    </source>
</evidence>
<comment type="caution">
    <text evidence="2">The sequence shown here is derived from an EMBL/GenBank/DDBJ whole genome shotgun (WGS) entry which is preliminary data.</text>
</comment>
<name>A0A9D3S746_ANGAN</name>
<dbReference type="EMBL" id="JAFIRN010000003">
    <property type="protein sequence ID" value="KAG5852462.1"/>
    <property type="molecule type" value="Genomic_DNA"/>
</dbReference>
<dbReference type="AlphaFoldDB" id="A0A9D3S746"/>
<gene>
    <name evidence="2" type="ORF">ANANG_G00062670</name>
</gene>
<feature type="compositionally biased region" description="Basic and acidic residues" evidence="1">
    <location>
        <begin position="61"/>
        <end position="74"/>
    </location>
</feature>
<evidence type="ECO:0000256" key="1">
    <source>
        <dbReference type="SAM" id="MobiDB-lite"/>
    </source>
</evidence>
<keyword evidence="3" id="KW-1185">Reference proteome</keyword>
<dbReference type="Proteomes" id="UP001044222">
    <property type="component" value="Unassembled WGS sequence"/>
</dbReference>
<protein>
    <submittedName>
        <fullName evidence="2">Uncharacterized protein</fullName>
    </submittedName>
</protein>
<sequence>MPEWDPGPASKIDPLFVLRDRVAPAAPTRVLRVVPATARRRETARRGVTPFGTGTGTAALEHPERRARGQRDPRPTGSRTCPRRDSEWIFATGVICAGCQGSCDGHIFDAPVFHRSSH</sequence>
<proteinExistence type="predicted"/>
<reference evidence="2" key="1">
    <citation type="submission" date="2021-01" db="EMBL/GenBank/DDBJ databases">
        <title>A chromosome-scale assembly of European eel, Anguilla anguilla.</title>
        <authorList>
            <person name="Henkel C."/>
            <person name="Jong-Raadsen S.A."/>
            <person name="Dufour S."/>
            <person name="Weltzien F.-A."/>
            <person name="Palstra A.P."/>
            <person name="Pelster B."/>
            <person name="Spaink H.P."/>
            <person name="Van Den Thillart G.E."/>
            <person name="Jansen H."/>
            <person name="Zahm M."/>
            <person name="Klopp C."/>
            <person name="Cedric C."/>
            <person name="Louis A."/>
            <person name="Berthelot C."/>
            <person name="Parey E."/>
            <person name="Roest Crollius H."/>
            <person name="Montfort J."/>
            <person name="Robinson-Rechavi M."/>
            <person name="Bucao C."/>
            <person name="Bouchez O."/>
            <person name="Gislard M."/>
            <person name="Lluch J."/>
            <person name="Milhes M."/>
            <person name="Lampietro C."/>
            <person name="Lopez Roques C."/>
            <person name="Donnadieu C."/>
            <person name="Braasch I."/>
            <person name="Desvignes T."/>
            <person name="Postlethwait J."/>
            <person name="Bobe J."/>
            <person name="Guiguen Y."/>
            <person name="Dirks R."/>
        </authorList>
    </citation>
    <scope>NUCLEOTIDE SEQUENCE</scope>
    <source>
        <strain evidence="2">Tag_6206</strain>
        <tissue evidence="2">Liver</tissue>
    </source>
</reference>
<accession>A0A9D3S746</accession>
<organism evidence="2 3">
    <name type="scientific">Anguilla anguilla</name>
    <name type="common">European freshwater eel</name>
    <name type="synonym">Muraena anguilla</name>
    <dbReference type="NCBI Taxonomy" id="7936"/>
    <lineage>
        <taxon>Eukaryota</taxon>
        <taxon>Metazoa</taxon>
        <taxon>Chordata</taxon>
        <taxon>Craniata</taxon>
        <taxon>Vertebrata</taxon>
        <taxon>Euteleostomi</taxon>
        <taxon>Actinopterygii</taxon>
        <taxon>Neopterygii</taxon>
        <taxon>Teleostei</taxon>
        <taxon>Anguilliformes</taxon>
        <taxon>Anguillidae</taxon>
        <taxon>Anguilla</taxon>
    </lineage>
</organism>
<evidence type="ECO:0000313" key="2">
    <source>
        <dbReference type="EMBL" id="KAG5852462.1"/>
    </source>
</evidence>